<sequence>MAEATFRGRGLFNFTCCRGRVSLRTLAFPLKHYPPSADNPAASRGALSLIFSGIAKFPREVVELLAVSMSVLAVGCLSYDLVDIPFPCDRDSDRESELVMNALEFVCVADKQDPVFEKFLEENGFRRDKRGSKLLNALTSSGNQQQMENPVKGVELPETSENVFLENVINQILLSNLQPASSGRTKRKASSEGPNFLEKIYDCCQYSHRVRTHCTLRDVEPYCPSYIKNGQGS</sequence>
<dbReference type="Proteomes" id="UP000291343">
    <property type="component" value="Unassembled WGS sequence"/>
</dbReference>
<comment type="caution">
    <text evidence="1">The sequence shown here is derived from an EMBL/GenBank/DDBJ whole genome shotgun (WGS) entry which is preliminary data.</text>
</comment>
<dbReference type="AlphaFoldDB" id="A0A482WI76"/>
<keyword evidence="2" id="KW-1185">Reference proteome</keyword>
<dbReference type="InParanoid" id="A0A482WI76"/>
<evidence type="ECO:0000313" key="1">
    <source>
        <dbReference type="EMBL" id="RZF32936.1"/>
    </source>
</evidence>
<reference evidence="1 2" key="1">
    <citation type="journal article" date="2017" name="Gigascience">
        <title>Genome sequence of the small brown planthopper, Laodelphax striatellus.</title>
        <authorList>
            <person name="Zhu J."/>
            <person name="Jiang F."/>
            <person name="Wang X."/>
            <person name="Yang P."/>
            <person name="Bao Y."/>
            <person name="Zhao W."/>
            <person name="Wang W."/>
            <person name="Lu H."/>
            <person name="Wang Q."/>
            <person name="Cui N."/>
            <person name="Li J."/>
            <person name="Chen X."/>
            <person name="Luo L."/>
            <person name="Yu J."/>
            <person name="Kang L."/>
            <person name="Cui F."/>
        </authorList>
    </citation>
    <scope>NUCLEOTIDE SEQUENCE [LARGE SCALE GENOMIC DNA]</scope>
    <source>
        <strain evidence="1">Lst14</strain>
    </source>
</reference>
<protein>
    <submittedName>
        <fullName evidence="1">Uncharacterized protein</fullName>
    </submittedName>
</protein>
<organism evidence="1 2">
    <name type="scientific">Laodelphax striatellus</name>
    <name type="common">Small brown planthopper</name>
    <name type="synonym">Delphax striatella</name>
    <dbReference type="NCBI Taxonomy" id="195883"/>
    <lineage>
        <taxon>Eukaryota</taxon>
        <taxon>Metazoa</taxon>
        <taxon>Ecdysozoa</taxon>
        <taxon>Arthropoda</taxon>
        <taxon>Hexapoda</taxon>
        <taxon>Insecta</taxon>
        <taxon>Pterygota</taxon>
        <taxon>Neoptera</taxon>
        <taxon>Paraneoptera</taxon>
        <taxon>Hemiptera</taxon>
        <taxon>Auchenorrhyncha</taxon>
        <taxon>Fulgoroidea</taxon>
        <taxon>Delphacidae</taxon>
        <taxon>Criomorphinae</taxon>
        <taxon>Laodelphax</taxon>
    </lineage>
</organism>
<dbReference type="EMBL" id="QKKF02035523">
    <property type="protein sequence ID" value="RZF32936.1"/>
    <property type="molecule type" value="Genomic_DNA"/>
</dbReference>
<evidence type="ECO:0000313" key="2">
    <source>
        <dbReference type="Proteomes" id="UP000291343"/>
    </source>
</evidence>
<accession>A0A482WI76</accession>
<name>A0A482WI76_LAOST</name>
<proteinExistence type="predicted"/>
<gene>
    <name evidence="1" type="ORF">LSTR_LSTR013327</name>
</gene>